<protein>
    <submittedName>
        <fullName evidence="2">Uncharacterized protein</fullName>
    </submittedName>
</protein>
<feature type="compositionally biased region" description="Basic and acidic residues" evidence="1">
    <location>
        <begin position="114"/>
        <end position="125"/>
    </location>
</feature>
<evidence type="ECO:0000313" key="3">
    <source>
        <dbReference type="Proteomes" id="UP000192266"/>
    </source>
</evidence>
<keyword evidence="3" id="KW-1185">Reference proteome</keyword>
<gene>
    <name evidence="2" type="ORF">SAMN00120144_3713</name>
</gene>
<dbReference type="EMBL" id="FWWW01000092">
    <property type="protein sequence ID" value="SMB99635.1"/>
    <property type="molecule type" value="Genomic_DNA"/>
</dbReference>
<sequence>MHHSTRYLLKQPVGSATATTASWPADISGVERQVLIRVDEVAPEEGTRGQAEAVKEALVASGAKAGELQSTTDEQGIRHSEVKVSYRTDQPELTQVSLALNAVAAQPGSQVVENDSHRAERHDLTRGQQQFEGPARSAEVER</sequence>
<accession>A0A1W1W1Y3</accession>
<feature type="region of interest" description="Disordered" evidence="1">
    <location>
        <begin position="64"/>
        <end position="83"/>
    </location>
</feature>
<dbReference type="Proteomes" id="UP000192266">
    <property type="component" value="Unassembled WGS sequence"/>
</dbReference>
<feature type="region of interest" description="Disordered" evidence="1">
    <location>
        <begin position="106"/>
        <end position="142"/>
    </location>
</feature>
<dbReference type="RefSeq" id="WP_084447352.1">
    <property type="nucleotide sequence ID" value="NZ_FWWW01000092.1"/>
</dbReference>
<proteinExistence type="predicted"/>
<name>A0A1W1W1Y3_9BACT</name>
<evidence type="ECO:0000256" key="1">
    <source>
        <dbReference type="SAM" id="MobiDB-lite"/>
    </source>
</evidence>
<dbReference type="AlphaFoldDB" id="A0A1W1W1Y3"/>
<organism evidence="2 3">
    <name type="scientific">Hymenobacter roseosalivarius DSM 11622</name>
    <dbReference type="NCBI Taxonomy" id="645990"/>
    <lineage>
        <taxon>Bacteria</taxon>
        <taxon>Pseudomonadati</taxon>
        <taxon>Bacteroidota</taxon>
        <taxon>Cytophagia</taxon>
        <taxon>Cytophagales</taxon>
        <taxon>Hymenobacteraceae</taxon>
        <taxon>Hymenobacter</taxon>
    </lineage>
</organism>
<reference evidence="2 3" key="1">
    <citation type="submission" date="2017-04" db="EMBL/GenBank/DDBJ databases">
        <authorList>
            <person name="Afonso C.L."/>
            <person name="Miller P.J."/>
            <person name="Scott M.A."/>
            <person name="Spackman E."/>
            <person name="Goraichik I."/>
            <person name="Dimitrov K.M."/>
            <person name="Suarez D.L."/>
            <person name="Swayne D.E."/>
        </authorList>
    </citation>
    <scope>NUCLEOTIDE SEQUENCE [LARGE SCALE GENOMIC DNA]</scope>
    <source>
        <strain evidence="2 3">DSM 11622</strain>
    </source>
</reference>
<evidence type="ECO:0000313" key="2">
    <source>
        <dbReference type="EMBL" id="SMB99635.1"/>
    </source>
</evidence>